<evidence type="ECO:0000256" key="4">
    <source>
        <dbReference type="SAM" id="Phobius"/>
    </source>
</evidence>
<dbReference type="EMBL" id="CYHG01000001">
    <property type="protein sequence ID" value="CUB02654.1"/>
    <property type="molecule type" value="Genomic_DNA"/>
</dbReference>
<keyword evidence="4" id="KW-0812">Transmembrane</keyword>
<organism evidence="6 7">
    <name type="scientific">Marinomonas fungiae</name>
    <dbReference type="NCBI Taxonomy" id="1137284"/>
    <lineage>
        <taxon>Bacteria</taxon>
        <taxon>Pseudomonadati</taxon>
        <taxon>Pseudomonadota</taxon>
        <taxon>Gammaproteobacteria</taxon>
        <taxon>Oceanospirillales</taxon>
        <taxon>Oceanospirillaceae</taxon>
        <taxon>Marinomonas</taxon>
    </lineage>
</organism>
<name>A0A0K6IHS2_9GAMM</name>
<keyword evidence="4" id="KW-0472">Membrane</keyword>
<dbReference type="InterPro" id="IPR036938">
    <property type="entry name" value="PAP2/HPO_sf"/>
</dbReference>
<dbReference type="SMART" id="SM00014">
    <property type="entry name" value="acidPPc"/>
    <property type="match status" value="1"/>
</dbReference>
<dbReference type="PANTHER" id="PTHR14969">
    <property type="entry name" value="SPHINGOSINE-1-PHOSPHATE PHOSPHOHYDROLASE"/>
    <property type="match status" value="1"/>
</dbReference>
<dbReference type="Gene3D" id="1.20.144.10">
    <property type="entry name" value="Phosphatidic acid phosphatase type 2/haloperoxidase"/>
    <property type="match status" value="2"/>
</dbReference>
<reference evidence="7" key="1">
    <citation type="submission" date="2015-08" db="EMBL/GenBank/DDBJ databases">
        <authorList>
            <person name="Varghese N."/>
        </authorList>
    </citation>
    <scope>NUCLEOTIDE SEQUENCE [LARGE SCALE GENOMIC DNA]</scope>
    <source>
        <strain evidence="7">JCM 18476</strain>
    </source>
</reference>
<feature type="transmembrane region" description="Helical" evidence="4">
    <location>
        <begin position="88"/>
        <end position="106"/>
    </location>
</feature>
<evidence type="ECO:0000313" key="7">
    <source>
        <dbReference type="Proteomes" id="UP000182769"/>
    </source>
</evidence>
<gene>
    <name evidence="6" type="ORF">Ga0061065_101495</name>
</gene>
<feature type="transmembrane region" description="Helical" evidence="4">
    <location>
        <begin position="126"/>
        <end position="144"/>
    </location>
</feature>
<dbReference type="Pfam" id="PF01569">
    <property type="entry name" value="PAP2"/>
    <property type="match status" value="1"/>
</dbReference>
<evidence type="ECO:0000256" key="3">
    <source>
        <dbReference type="ARBA" id="ARBA00047594"/>
    </source>
</evidence>
<keyword evidence="4" id="KW-1133">Transmembrane helix</keyword>
<sequence>MRIRITYLVLLITLTVTTWIALVGHSTIDRAGLLWFRDDSLALAGPEWLGVIVRDITALGSNWVLIYGTVVLTLVLGLRRRLWDAFEVVFMTLGGVLLSMGAKYIFGRPRPDLVPHLIEVYTPSFPSGHATMSMVCFFGGALVISRLWTPISARRALLMCALLSALLVGISRVMLGVHWPTDIIAGWLLGVLWVLWVHQFCTHRRSDVAA</sequence>
<comment type="catalytic activity">
    <reaction evidence="3">
        <text>di-trans,octa-cis-undecaprenyl diphosphate + H2O = di-trans,octa-cis-undecaprenyl phosphate + phosphate + H(+)</text>
        <dbReference type="Rhea" id="RHEA:28094"/>
        <dbReference type="ChEBI" id="CHEBI:15377"/>
        <dbReference type="ChEBI" id="CHEBI:15378"/>
        <dbReference type="ChEBI" id="CHEBI:43474"/>
        <dbReference type="ChEBI" id="CHEBI:58405"/>
        <dbReference type="ChEBI" id="CHEBI:60392"/>
        <dbReference type="EC" id="3.6.1.27"/>
    </reaction>
</comment>
<dbReference type="AlphaFoldDB" id="A0A0K6IHS2"/>
<evidence type="ECO:0000313" key="6">
    <source>
        <dbReference type="EMBL" id="CUB02654.1"/>
    </source>
</evidence>
<dbReference type="STRING" id="1137284.GCA_001418205_00496"/>
<evidence type="ECO:0000256" key="2">
    <source>
        <dbReference type="ARBA" id="ARBA00032707"/>
    </source>
</evidence>
<dbReference type="RefSeq" id="WP_055461605.1">
    <property type="nucleotide sequence ID" value="NZ_CYHG01000001.1"/>
</dbReference>
<feature type="transmembrane region" description="Helical" evidence="4">
    <location>
        <begin position="7"/>
        <end position="28"/>
    </location>
</feature>
<feature type="transmembrane region" description="Helical" evidence="4">
    <location>
        <begin position="183"/>
        <end position="201"/>
    </location>
</feature>
<dbReference type="Proteomes" id="UP000182769">
    <property type="component" value="Unassembled WGS sequence"/>
</dbReference>
<feature type="transmembrane region" description="Helical" evidence="4">
    <location>
        <begin position="156"/>
        <end position="177"/>
    </location>
</feature>
<dbReference type="GO" id="GO:0050380">
    <property type="term" value="F:undecaprenyl-diphosphatase activity"/>
    <property type="evidence" value="ECO:0007669"/>
    <property type="project" value="UniProtKB-EC"/>
</dbReference>
<dbReference type="PANTHER" id="PTHR14969:SF13">
    <property type="entry name" value="AT30094P"/>
    <property type="match status" value="1"/>
</dbReference>
<accession>A0A0K6IHS2</accession>
<feature type="transmembrane region" description="Helical" evidence="4">
    <location>
        <begin position="48"/>
        <end position="76"/>
    </location>
</feature>
<evidence type="ECO:0000259" key="5">
    <source>
        <dbReference type="SMART" id="SM00014"/>
    </source>
</evidence>
<proteinExistence type="predicted"/>
<dbReference type="CDD" id="cd03392">
    <property type="entry name" value="PAP2_like_2"/>
    <property type="match status" value="1"/>
</dbReference>
<dbReference type="SUPFAM" id="SSF48317">
    <property type="entry name" value="Acid phosphatase/Vanadium-dependent haloperoxidase"/>
    <property type="match status" value="1"/>
</dbReference>
<keyword evidence="7" id="KW-1185">Reference proteome</keyword>
<dbReference type="InterPro" id="IPR000326">
    <property type="entry name" value="PAP2/HPO"/>
</dbReference>
<protein>
    <recommendedName>
        <fullName evidence="1">undecaprenyl-diphosphate phosphatase</fullName>
        <ecNumber evidence="1">3.6.1.27</ecNumber>
    </recommendedName>
    <alternativeName>
        <fullName evidence="2">Undecaprenyl pyrophosphate phosphatase</fullName>
    </alternativeName>
</protein>
<dbReference type="EC" id="3.6.1.27" evidence="1"/>
<evidence type="ECO:0000256" key="1">
    <source>
        <dbReference type="ARBA" id="ARBA00012374"/>
    </source>
</evidence>
<feature type="domain" description="Phosphatidic acid phosphatase type 2/haloperoxidase" evidence="5">
    <location>
        <begin position="88"/>
        <end position="198"/>
    </location>
</feature>